<organism evidence="1 2">
    <name type="scientific">Zoarces viviparus</name>
    <name type="common">Viviparous eelpout</name>
    <name type="synonym">Blennius viviparus</name>
    <dbReference type="NCBI Taxonomy" id="48416"/>
    <lineage>
        <taxon>Eukaryota</taxon>
        <taxon>Metazoa</taxon>
        <taxon>Chordata</taxon>
        <taxon>Craniata</taxon>
        <taxon>Vertebrata</taxon>
        <taxon>Euteleostomi</taxon>
        <taxon>Actinopterygii</taxon>
        <taxon>Neopterygii</taxon>
        <taxon>Teleostei</taxon>
        <taxon>Neoteleostei</taxon>
        <taxon>Acanthomorphata</taxon>
        <taxon>Eupercaria</taxon>
        <taxon>Perciformes</taxon>
        <taxon>Cottioidei</taxon>
        <taxon>Zoarcales</taxon>
        <taxon>Zoarcidae</taxon>
        <taxon>Zoarcinae</taxon>
        <taxon>Zoarces</taxon>
    </lineage>
</organism>
<reference evidence="1 2" key="1">
    <citation type="journal article" date="2024" name="Genome Biol. Evol.">
        <title>Chromosome-level genome assembly of the viviparous eelpout Zoarces viviparus.</title>
        <authorList>
            <person name="Fuhrmann N."/>
            <person name="Brasseur M.V."/>
            <person name="Bakowski C.E."/>
            <person name="Podsiadlowski L."/>
            <person name="Prost S."/>
            <person name="Krehenwinkel H."/>
            <person name="Mayer C."/>
        </authorList>
    </citation>
    <scope>NUCLEOTIDE SEQUENCE [LARGE SCALE GENOMIC DNA]</scope>
    <source>
        <strain evidence="1">NO-MEL_2022_Ind0_liver</strain>
    </source>
</reference>
<dbReference type="EMBL" id="JBCEZU010000023">
    <property type="protein sequence ID" value="KAK9539545.1"/>
    <property type="molecule type" value="Genomic_DNA"/>
</dbReference>
<dbReference type="Proteomes" id="UP001488805">
    <property type="component" value="Unassembled WGS sequence"/>
</dbReference>
<gene>
    <name evidence="1" type="ORF">VZT92_004644</name>
</gene>
<protein>
    <recommendedName>
        <fullName evidence="3">Retrotransposon gag domain-containing protein</fullName>
    </recommendedName>
</protein>
<comment type="caution">
    <text evidence="1">The sequence shown here is derived from an EMBL/GenBank/DDBJ whole genome shotgun (WGS) entry which is preliminary data.</text>
</comment>
<evidence type="ECO:0000313" key="1">
    <source>
        <dbReference type="EMBL" id="KAK9539545.1"/>
    </source>
</evidence>
<name>A0AAW1FZ05_ZOAVI</name>
<accession>A0AAW1FZ05</accession>
<evidence type="ECO:0000313" key="2">
    <source>
        <dbReference type="Proteomes" id="UP001488805"/>
    </source>
</evidence>
<dbReference type="PANTHER" id="PTHR33198">
    <property type="entry name" value="ANK_REP_REGION DOMAIN-CONTAINING PROTEIN-RELATED"/>
    <property type="match status" value="1"/>
</dbReference>
<proteinExistence type="predicted"/>
<dbReference type="PANTHER" id="PTHR33198:SF20">
    <property type="entry name" value="RETROTRANSPOSON GAG DOMAIN-CONTAINING PROTEIN"/>
    <property type="match status" value="1"/>
</dbReference>
<evidence type="ECO:0008006" key="3">
    <source>
        <dbReference type="Google" id="ProtNLM"/>
    </source>
</evidence>
<sequence>MENTGVPTPRMDWDSSNLPDAWREFRQHVELMFSGPLRAKEEEEKCSYLLLWIGEKGRDVYNTWTLTADERKVLQTYYAKFEAYVTPKANPIFARYKFHEKIQKDCENFDQFVTELKLLVKDCNYPNGDEMIRDRIVFGINSPRV</sequence>
<keyword evidence="2" id="KW-1185">Reference proteome</keyword>
<dbReference type="AlphaFoldDB" id="A0AAW1FZ05"/>